<evidence type="ECO:0000313" key="10">
    <source>
        <dbReference type="EMBL" id="MDK6275577.1"/>
    </source>
</evidence>
<evidence type="ECO:0000313" key="11">
    <source>
        <dbReference type="Proteomes" id="UP001240483"/>
    </source>
</evidence>
<dbReference type="InterPro" id="IPR036259">
    <property type="entry name" value="MFS_trans_sf"/>
</dbReference>
<evidence type="ECO:0000256" key="5">
    <source>
        <dbReference type="ARBA" id="ARBA00022989"/>
    </source>
</evidence>
<evidence type="ECO:0000256" key="3">
    <source>
        <dbReference type="ARBA" id="ARBA00022475"/>
    </source>
</evidence>
<dbReference type="RefSeq" id="WP_260076585.1">
    <property type="nucleotide sequence ID" value="NZ_JALXKR010000006.1"/>
</dbReference>
<dbReference type="InterPro" id="IPR018456">
    <property type="entry name" value="PTR2_symporter_CS"/>
</dbReference>
<dbReference type="Proteomes" id="UP001240483">
    <property type="component" value="Unassembled WGS sequence"/>
</dbReference>
<keyword evidence="3" id="KW-1003">Cell membrane</keyword>
<dbReference type="NCBIfam" id="TIGR00924">
    <property type="entry name" value="yjdL_sub1_fam"/>
    <property type="match status" value="1"/>
</dbReference>
<feature type="transmembrane region" description="Helical" evidence="9">
    <location>
        <begin position="478"/>
        <end position="495"/>
    </location>
</feature>
<keyword evidence="5 9" id="KW-1133">Transmembrane helix</keyword>
<proteinExistence type="inferred from homology"/>
<feature type="transmembrane region" description="Helical" evidence="9">
    <location>
        <begin position="507"/>
        <end position="528"/>
    </location>
</feature>
<feature type="transmembrane region" description="Helical" evidence="9">
    <location>
        <begin position="437"/>
        <end position="457"/>
    </location>
</feature>
<feature type="transmembrane region" description="Helical" evidence="9">
    <location>
        <begin position="300"/>
        <end position="320"/>
    </location>
</feature>
<dbReference type="GO" id="GO:0005886">
    <property type="term" value="C:plasma membrane"/>
    <property type="evidence" value="ECO:0007669"/>
    <property type="project" value="UniProtKB-SubCell"/>
</dbReference>
<dbReference type="PROSITE" id="PS01023">
    <property type="entry name" value="PTR2_2"/>
    <property type="match status" value="1"/>
</dbReference>
<protein>
    <submittedName>
        <fullName evidence="10">Peptide MFS transporter</fullName>
    </submittedName>
</protein>
<feature type="transmembrane region" description="Helical" evidence="9">
    <location>
        <begin position="410"/>
        <end position="431"/>
    </location>
</feature>
<dbReference type="CDD" id="cd17346">
    <property type="entry name" value="MFS_DtpA_like"/>
    <property type="match status" value="1"/>
</dbReference>
<keyword evidence="2 7" id="KW-0813">Transport</keyword>
<evidence type="ECO:0000256" key="9">
    <source>
        <dbReference type="SAM" id="Phobius"/>
    </source>
</evidence>
<feature type="transmembrane region" description="Helical" evidence="9">
    <location>
        <begin position="332"/>
        <end position="350"/>
    </location>
</feature>
<dbReference type="InterPro" id="IPR005279">
    <property type="entry name" value="Dipep/tripep_permease"/>
</dbReference>
<evidence type="ECO:0000256" key="8">
    <source>
        <dbReference type="SAM" id="MobiDB-lite"/>
    </source>
</evidence>
<evidence type="ECO:0000256" key="7">
    <source>
        <dbReference type="RuleBase" id="RU003755"/>
    </source>
</evidence>
<evidence type="ECO:0000256" key="4">
    <source>
        <dbReference type="ARBA" id="ARBA00022692"/>
    </source>
</evidence>
<dbReference type="InterPro" id="IPR000109">
    <property type="entry name" value="POT_fam"/>
</dbReference>
<feature type="transmembrane region" description="Helical" evidence="9">
    <location>
        <begin position="269"/>
        <end position="288"/>
    </location>
</feature>
<dbReference type="PANTHER" id="PTHR23517">
    <property type="entry name" value="RESISTANCE PROTEIN MDTM, PUTATIVE-RELATED-RELATED"/>
    <property type="match status" value="1"/>
</dbReference>
<keyword evidence="4 7" id="KW-0812">Transmembrane</keyword>
<dbReference type="GO" id="GO:0006857">
    <property type="term" value="P:oligopeptide transport"/>
    <property type="evidence" value="ECO:0007669"/>
    <property type="project" value="InterPro"/>
</dbReference>
<evidence type="ECO:0000256" key="2">
    <source>
        <dbReference type="ARBA" id="ARBA00022448"/>
    </source>
</evidence>
<feature type="transmembrane region" description="Helical" evidence="9">
    <location>
        <begin position="377"/>
        <end position="398"/>
    </location>
</feature>
<feature type="transmembrane region" description="Helical" evidence="9">
    <location>
        <begin position="80"/>
        <end position="98"/>
    </location>
</feature>
<reference evidence="10" key="1">
    <citation type="submission" date="2023-05" db="EMBL/GenBank/DDBJ databases">
        <title>Cataloging the Phylogenetic Diversity of Human Bladder Bacteria.</title>
        <authorList>
            <person name="Du J."/>
        </authorList>
    </citation>
    <scope>NUCLEOTIDE SEQUENCE</scope>
    <source>
        <strain evidence="10">UMB9978</strain>
    </source>
</reference>
<evidence type="ECO:0000256" key="6">
    <source>
        <dbReference type="ARBA" id="ARBA00023136"/>
    </source>
</evidence>
<dbReference type="EMBL" id="JASODW010000009">
    <property type="protein sequence ID" value="MDK6275577.1"/>
    <property type="molecule type" value="Genomic_DNA"/>
</dbReference>
<comment type="caution">
    <text evidence="10">The sequence shown here is derived from an EMBL/GenBank/DDBJ whole genome shotgun (WGS) entry which is preliminary data.</text>
</comment>
<accession>A0AAP4FH35</accession>
<keyword evidence="6 9" id="KW-0472">Membrane</keyword>
<dbReference type="GO" id="GO:1904680">
    <property type="term" value="F:peptide transmembrane transporter activity"/>
    <property type="evidence" value="ECO:0007669"/>
    <property type="project" value="InterPro"/>
</dbReference>
<comment type="similarity">
    <text evidence="7">Belongs to the major facilitator superfamily. Proton-dependent oligopeptide transporter (POT/PTR) (TC 2.A.17) family.</text>
</comment>
<evidence type="ECO:0000256" key="1">
    <source>
        <dbReference type="ARBA" id="ARBA00004651"/>
    </source>
</evidence>
<feature type="transmembrane region" description="Helical" evidence="9">
    <location>
        <begin position="227"/>
        <end position="248"/>
    </location>
</feature>
<dbReference type="Gene3D" id="1.20.1250.20">
    <property type="entry name" value="MFS general substrate transporter like domains"/>
    <property type="match status" value="1"/>
</dbReference>
<feature type="transmembrane region" description="Helical" evidence="9">
    <location>
        <begin position="201"/>
        <end position="221"/>
    </location>
</feature>
<dbReference type="Pfam" id="PF00854">
    <property type="entry name" value="PTR2"/>
    <property type="match status" value="1"/>
</dbReference>
<organism evidence="10 11">
    <name type="scientific">Pseudoglutamicibacter cumminsii</name>
    <dbReference type="NCBI Taxonomy" id="156979"/>
    <lineage>
        <taxon>Bacteria</taxon>
        <taxon>Bacillati</taxon>
        <taxon>Actinomycetota</taxon>
        <taxon>Actinomycetes</taxon>
        <taxon>Micrococcales</taxon>
        <taxon>Micrococcaceae</taxon>
        <taxon>Pseudoglutamicibacter</taxon>
    </lineage>
</organism>
<dbReference type="PANTHER" id="PTHR23517:SF15">
    <property type="entry name" value="PROTON-DEPENDENT OLIGOPEPTIDE FAMILY TRANSPORT PROTEIN"/>
    <property type="match status" value="1"/>
</dbReference>
<comment type="subcellular location">
    <subcellularLocation>
        <location evidence="1">Cell membrane</location>
        <topology evidence="1">Multi-pass membrane protein</topology>
    </subcellularLocation>
    <subcellularLocation>
        <location evidence="7">Membrane</location>
        <topology evidence="7">Multi-pass membrane protein</topology>
    </subcellularLocation>
</comment>
<dbReference type="InterPro" id="IPR050171">
    <property type="entry name" value="MFS_Transporters"/>
</dbReference>
<feature type="region of interest" description="Disordered" evidence="8">
    <location>
        <begin position="1"/>
        <end position="23"/>
    </location>
</feature>
<name>A0AAP4FH35_9MICC</name>
<gene>
    <name evidence="10" type="ORF">QP116_07530</name>
</gene>
<dbReference type="AlphaFoldDB" id="A0AAP4FH35"/>
<sequence>MNRDEQQSQAESEFSLDPIPVEGAPGEVLIDGVQIAEDRIPREKLAQASEHDEKVHQDRRFMGHPMGLFALFNLEIWERFSYLGFQAILALYFADAIANGGLGYEQSTASSIVAAYGALVYLLGIAGAWVADRIVGTGRATLWGAIIIAAGHICMGLPAEVTTWTGLGLIILGTGLLKPNVATQVGELYGKGDARRDSGFAIYYAGINIGAFLGPLVAGWLGQNINWHLGFASAAVGMVIGLILYIAMGRNLGGKRREVLVRAAFKPDANFWIIVVAAVAVVAVGIFFGTRSTSGLDNVVNAVTVVTMIVPVAFLLWMYFSKRVTKAERGNLGPYVLLLIALIAYNLTYFQTGNTLNFLALNKTNNNAFGFEYPSTWYISLTAIVEIIMGPVLAWLWVKMGRRQPSVATKVGIGTILGGLAFLTVAMGAAVTPAMGLLASAWLIGCYIFLGLGDLILQTSGMSATTKLAPRAFASQTMAVWFAAMALVQGLQAQIVKLFDFDEFSNAVAYFGIQGGLIVAYGVFLILVSPWMTRRIKAVA</sequence>
<feature type="transmembrane region" description="Helical" evidence="9">
    <location>
        <begin position="110"/>
        <end position="131"/>
    </location>
</feature>
<dbReference type="SUPFAM" id="SSF103473">
    <property type="entry name" value="MFS general substrate transporter"/>
    <property type="match status" value="2"/>
</dbReference>